<protein>
    <submittedName>
        <fullName evidence="1">Uncharacterized protein</fullName>
    </submittedName>
</protein>
<accession>A0ACC2LRS4</accession>
<evidence type="ECO:0000313" key="1">
    <source>
        <dbReference type="EMBL" id="KAJ8636109.1"/>
    </source>
</evidence>
<evidence type="ECO:0000313" key="2">
    <source>
        <dbReference type="Proteomes" id="UP001234297"/>
    </source>
</evidence>
<dbReference type="EMBL" id="CM056811">
    <property type="protein sequence ID" value="KAJ8636109.1"/>
    <property type="molecule type" value="Genomic_DNA"/>
</dbReference>
<organism evidence="1 2">
    <name type="scientific">Persea americana</name>
    <name type="common">Avocado</name>
    <dbReference type="NCBI Taxonomy" id="3435"/>
    <lineage>
        <taxon>Eukaryota</taxon>
        <taxon>Viridiplantae</taxon>
        <taxon>Streptophyta</taxon>
        <taxon>Embryophyta</taxon>
        <taxon>Tracheophyta</taxon>
        <taxon>Spermatophyta</taxon>
        <taxon>Magnoliopsida</taxon>
        <taxon>Magnoliidae</taxon>
        <taxon>Laurales</taxon>
        <taxon>Lauraceae</taxon>
        <taxon>Persea</taxon>
    </lineage>
</organism>
<proteinExistence type="predicted"/>
<gene>
    <name evidence="1" type="ORF">MRB53_010376</name>
</gene>
<dbReference type="Proteomes" id="UP001234297">
    <property type="component" value="Chromosome 3"/>
</dbReference>
<reference evidence="1 2" key="1">
    <citation type="journal article" date="2022" name="Hortic Res">
        <title>A haplotype resolved chromosomal level avocado genome allows analysis of novel avocado genes.</title>
        <authorList>
            <person name="Nath O."/>
            <person name="Fletcher S.J."/>
            <person name="Hayward A."/>
            <person name="Shaw L.M."/>
            <person name="Masouleh A.K."/>
            <person name="Furtado A."/>
            <person name="Henry R.J."/>
            <person name="Mitter N."/>
        </authorList>
    </citation>
    <scope>NUCLEOTIDE SEQUENCE [LARGE SCALE GENOMIC DNA]</scope>
    <source>
        <strain evidence="2">cv. Hass</strain>
    </source>
</reference>
<comment type="caution">
    <text evidence="1">The sequence shown here is derived from an EMBL/GenBank/DDBJ whole genome shotgun (WGS) entry which is preliminary data.</text>
</comment>
<keyword evidence="2" id="KW-1185">Reference proteome</keyword>
<sequence>MEERVESKRRRRTERSGEGEAAPQASTTERGNISFMDEKEITFVKKMALAIDISHEKTSGALKSVRWSDLPMDILMLVTQHLNLADHVRISITCKSWQRTAPSFLSSKSPALLFIENQRQSNSSFSIGSVCPVQESACGEMDQDKGIQWRI</sequence>
<name>A0ACC2LRS4_PERAE</name>